<dbReference type="PANTHER" id="PTHR13932:SF5">
    <property type="entry name" value="RADICAL S-ADENOSYL METHIONINE DOMAIN-CONTAINING PROTEIN 1, MITOCHONDRIAL"/>
    <property type="match status" value="1"/>
</dbReference>
<dbReference type="STRING" id="240302.BN982_00299"/>
<dbReference type="PROSITE" id="PS51918">
    <property type="entry name" value="RADICAL_SAM"/>
    <property type="match status" value="1"/>
</dbReference>
<sequence length="379" mass="43833">MNIPSAYIHIPFCQQICHYCDFTKFFYNERLADEYLEALEKEIHTYIPDEKARVRTIFVGGGTPTAVNHQQLEKLLRMIDDHFDIASCEEYTFEANPGDLDMEKVWLLRDFGVDRISLGVQVFDDEMLEKIGRVHKVKDVYTNIDRLLQAGLSNISIDLMYALPGQTVEDFEKTIDEAMQFGLPHYSSYSLQIEPKTVFYQRYMKGKLTKAKEDDEAEMYELLQRKLTAAGAVQYEISNFAKPGFESKHNLTYWNNEHYYGIGAGAHGYLPGKRTINIRPLPAYVKKAEEDGKPLLHEEPIGIKEEMEEEMFLGLRKTQGVSTERFYQKYGKTLVDVFGNRLTQLKERSLIDEEAGHIRLTSKGRILGNEVFQEFLLDD</sequence>
<evidence type="ECO:0000256" key="3">
    <source>
        <dbReference type="RuleBase" id="RU364116"/>
    </source>
</evidence>
<dbReference type="GO" id="GO:0004109">
    <property type="term" value="F:coproporphyrinogen oxidase activity"/>
    <property type="evidence" value="ECO:0007669"/>
    <property type="project" value="InterPro"/>
</dbReference>
<evidence type="ECO:0000313" key="5">
    <source>
        <dbReference type="EMBL" id="SFJ19310.1"/>
    </source>
</evidence>
<keyword evidence="3" id="KW-0349">Heme</keyword>
<dbReference type="Pfam" id="PF04055">
    <property type="entry name" value="Radical_SAM"/>
    <property type="match status" value="1"/>
</dbReference>
<dbReference type="GO" id="GO:0046872">
    <property type="term" value="F:metal ion binding"/>
    <property type="evidence" value="ECO:0007669"/>
    <property type="project" value="UniProtKB-UniRule"/>
</dbReference>
<dbReference type="NCBIfam" id="TIGR00539">
    <property type="entry name" value="hemN_rel"/>
    <property type="match status" value="1"/>
</dbReference>
<dbReference type="SFLD" id="SFLDG01065">
    <property type="entry name" value="anaerobic_coproporphyrinogen-I"/>
    <property type="match status" value="1"/>
</dbReference>
<dbReference type="CDD" id="cd01335">
    <property type="entry name" value="Radical_SAM"/>
    <property type="match status" value="1"/>
</dbReference>
<dbReference type="OrthoDB" id="9808022at2"/>
<dbReference type="GO" id="GO:0051539">
    <property type="term" value="F:4 iron, 4 sulfur cluster binding"/>
    <property type="evidence" value="ECO:0007669"/>
    <property type="project" value="UniProtKB-UniRule"/>
</dbReference>
<organism evidence="5 6">
    <name type="scientific">Halobacillus dabanensis</name>
    <dbReference type="NCBI Taxonomy" id="240302"/>
    <lineage>
        <taxon>Bacteria</taxon>
        <taxon>Bacillati</taxon>
        <taxon>Bacillota</taxon>
        <taxon>Bacilli</taxon>
        <taxon>Bacillales</taxon>
        <taxon>Bacillaceae</taxon>
        <taxon>Halobacillus</taxon>
    </lineage>
</organism>
<gene>
    <name evidence="5" type="ORF">SAMN04487936_101265</name>
</gene>
<evidence type="ECO:0000256" key="1">
    <source>
        <dbReference type="ARBA" id="ARBA00006100"/>
    </source>
</evidence>
<dbReference type="InterPro" id="IPR034505">
    <property type="entry name" value="Coproporphyrinogen-III_oxidase"/>
</dbReference>
<evidence type="ECO:0000256" key="2">
    <source>
        <dbReference type="ARBA" id="ARBA00017228"/>
    </source>
</evidence>
<dbReference type="SFLD" id="SFLDG01082">
    <property type="entry name" value="B12-binding_domain_containing"/>
    <property type="match status" value="1"/>
</dbReference>
<dbReference type="Pfam" id="PF06969">
    <property type="entry name" value="HemN_C"/>
    <property type="match status" value="1"/>
</dbReference>
<dbReference type="InterPro" id="IPR006638">
    <property type="entry name" value="Elp3/MiaA/NifB-like_rSAM"/>
</dbReference>
<comment type="subcellular location">
    <subcellularLocation>
        <location evidence="3">Cytoplasm</location>
    </subcellularLocation>
</comment>
<dbReference type="InterPro" id="IPR007197">
    <property type="entry name" value="rSAM"/>
</dbReference>
<keyword evidence="3" id="KW-0143">Chaperone</keyword>
<dbReference type="AlphaFoldDB" id="A0A1I3PDA4"/>
<dbReference type="SFLD" id="SFLDS00029">
    <property type="entry name" value="Radical_SAM"/>
    <property type="match status" value="1"/>
</dbReference>
<accession>A0A1I3PDA4</accession>
<evidence type="ECO:0000259" key="4">
    <source>
        <dbReference type="PROSITE" id="PS51918"/>
    </source>
</evidence>
<dbReference type="PANTHER" id="PTHR13932">
    <property type="entry name" value="COPROPORPHYRINIGEN III OXIDASE"/>
    <property type="match status" value="1"/>
</dbReference>
<feature type="domain" description="Radical SAM core" evidence="4">
    <location>
        <begin position="1"/>
        <end position="230"/>
    </location>
</feature>
<protein>
    <recommendedName>
        <fullName evidence="2 3">Heme chaperone HemW</fullName>
    </recommendedName>
</protein>
<keyword evidence="3" id="KW-0479">Metal-binding</keyword>
<dbReference type="InterPro" id="IPR010723">
    <property type="entry name" value="HemN_C"/>
</dbReference>
<keyword evidence="3" id="KW-0408">Iron</keyword>
<dbReference type="SMART" id="SM00729">
    <property type="entry name" value="Elp3"/>
    <property type="match status" value="1"/>
</dbReference>
<keyword evidence="3" id="KW-0963">Cytoplasm</keyword>
<dbReference type="InterPro" id="IPR023404">
    <property type="entry name" value="rSAM_horseshoe"/>
</dbReference>
<name>A0A1I3PDA4_HALDA</name>
<evidence type="ECO:0000313" key="6">
    <source>
        <dbReference type="Proteomes" id="UP000183557"/>
    </source>
</evidence>
<dbReference type="RefSeq" id="WP_075035083.1">
    <property type="nucleotide sequence ID" value="NZ_FOSB01000001.1"/>
</dbReference>
<comment type="function">
    <text evidence="3">Probably acts as a heme chaperone, transferring heme to an unknown acceptor. Binds one molecule of heme per monomer, possibly covalently. Binds 1 [4Fe-4S] cluster. The cluster is coordinated with 3 cysteines and an exchangeable S-adenosyl-L-methionine.</text>
</comment>
<dbReference type="InterPro" id="IPR004559">
    <property type="entry name" value="HemW-like"/>
</dbReference>
<dbReference type="SFLD" id="SFLDF00562">
    <property type="entry name" value="HemN-like__clustered_with_heat"/>
    <property type="match status" value="1"/>
</dbReference>
<comment type="similarity">
    <text evidence="1">Belongs to the anaerobic coproporphyrinogen-III oxidase family. HemW subfamily.</text>
</comment>
<keyword evidence="3" id="KW-0411">Iron-sulfur</keyword>
<keyword evidence="3" id="KW-0004">4Fe-4S</keyword>
<dbReference type="GO" id="GO:0005737">
    <property type="term" value="C:cytoplasm"/>
    <property type="evidence" value="ECO:0007669"/>
    <property type="project" value="UniProtKB-SubCell"/>
</dbReference>
<dbReference type="Proteomes" id="UP000183557">
    <property type="component" value="Unassembled WGS sequence"/>
</dbReference>
<dbReference type="SFLD" id="SFLDF00288">
    <property type="entry name" value="HemN-like__clustered_with_nucl"/>
    <property type="match status" value="1"/>
</dbReference>
<dbReference type="SUPFAM" id="SSF102114">
    <property type="entry name" value="Radical SAM enzymes"/>
    <property type="match status" value="1"/>
</dbReference>
<keyword evidence="6" id="KW-1185">Reference proteome</keyword>
<dbReference type="InterPro" id="IPR058240">
    <property type="entry name" value="rSAM_sf"/>
</dbReference>
<dbReference type="GO" id="GO:0006779">
    <property type="term" value="P:porphyrin-containing compound biosynthetic process"/>
    <property type="evidence" value="ECO:0007669"/>
    <property type="project" value="InterPro"/>
</dbReference>
<dbReference type="Gene3D" id="3.80.30.20">
    <property type="entry name" value="tm_1862 like domain"/>
    <property type="match status" value="1"/>
</dbReference>
<proteinExistence type="inferred from homology"/>
<keyword evidence="3" id="KW-0949">S-adenosyl-L-methionine</keyword>
<dbReference type="EMBL" id="FOSB01000001">
    <property type="protein sequence ID" value="SFJ19310.1"/>
    <property type="molecule type" value="Genomic_DNA"/>
</dbReference>
<reference evidence="6" key="1">
    <citation type="submission" date="2016-10" db="EMBL/GenBank/DDBJ databases">
        <authorList>
            <person name="Varghese N."/>
            <person name="Submissions S."/>
        </authorList>
    </citation>
    <scope>NUCLEOTIDE SEQUENCE [LARGE SCALE GENOMIC DNA]</scope>
    <source>
        <strain evidence="6">CGMCC 1.3704</strain>
    </source>
</reference>